<reference evidence="2 3" key="1">
    <citation type="submission" date="2024-03" db="EMBL/GenBank/DDBJ databases">
        <title>Genome-scale model development and genomic sequencing of the oleaginous clade Lipomyces.</title>
        <authorList>
            <consortium name="Lawrence Berkeley National Laboratory"/>
            <person name="Czajka J.J."/>
            <person name="Han Y."/>
            <person name="Kim J."/>
            <person name="Mondo S.J."/>
            <person name="Hofstad B.A."/>
            <person name="Robles A."/>
            <person name="Haridas S."/>
            <person name="Riley R."/>
            <person name="LaButti K."/>
            <person name="Pangilinan J."/>
            <person name="Andreopoulos W."/>
            <person name="Lipzen A."/>
            <person name="Yan J."/>
            <person name="Wang M."/>
            <person name="Ng V."/>
            <person name="Grigoriev I.V."/>
            <person name="Spatafora J.W."/>
            <person name="Magnuson J.K."/>
            <person name="Baker S.E."/>
            <person name="Pomraning K.R."/>
        </authorList>
    </citation>
    <scope>NUCLEOTIDE SEQUENCE [LARGE SCALE GENOMIC DNA]</scope>
    <source>
        <strain evidence="2 3">Phaff 52-87</strain>
    </source>
</reference>
<dbReference type="RefSeq" id="XP_064767726.1">
    <property type="nucleotide sequence ID" value="XM_064912843.1"/>
</dbReference>
<dbReference type="SUPFAM" id="SSF102705">
    <property type="entry name" value="NIF3 (NGG1p interacting factor 3)-like"/>
    <property type="match status" value="1"/>
</dbReference>
<dbReference type="InterPro" id="IPR002678">
    <property type="entry name" value="DUF34/NIF3"/>
</dbReference>
<dbReference type="NCBIfam" id="TIGR00486">
    <property type="entry name" value="YbgI_SA1388"/>
    <property type="match status" value="1"/>
</dbReference>
<evidence type="ECO:0000313" key="2">
    <source>
        <dbReference type="EMBL" id="KAK7204693.1"/>
    </source>
</evidence>
<sequence length="304" mass="32478">MSVSARVASSTKVLKNLVSTVQQLYPAALADKTWDNTGLLLDSPPTETTTVGQTARVLLTIDLTTAVVDEALQKQALLVVAYHPIIFRPLKSLSLANTQQRSLIRLAQAGISVYSPHTAVDAQVGGMNDWLARVATGVDESAALESAVIEPNESVPETGFGRLVRVSDEALTLLKIIENVKSGLGLKHVQVAIADRHKNIDTATIKSIAICAGSGGSVLGKTDADLWFTGELSHHEVLAIKERGISAIICGHTNTERGYLSSVFAPSLLSKIADNKEELGSAHYEGYDIDVVVSEQDRDPLTVF</sequence>
<proteinExistence type="inferred from homology"/>
<organism evidence="2 3">
    <name type="scientific">Myxozyma melibiosi</name>
    <dbReference type="NCBI Taxonomy" id="54550"/>
    <lineage>
        <taxon>Eukaryota</taxon>
        <taxon>Fungi</taxon>
        <taxon>Dikarya</taxon>
        <taxon>Ascomycota</taxon>
        <taxon>Saccharomycotina</taxon>
        <taxon>Lipomycetes</taxon>
        <taxon>Lipomycetales</taxon>
        <taxon>Lipomycetaceae</taxon>
        <taxon>Myxozyma</taxon>
    </lineage>
</organism>
<keyword evidence="3" id="KW-1185">Reference proteome</keyword>
<dbReference type="PANTHER" id="PTHR13799:SF13">
    <property type="entry name" value="NIF3-LIKE PROTEIN 1"/>
    <property type="match status" value="1"/>
</dbReference>
<dbReference type="EMBL" id="JBBJBU010000007">
    <property type="protein sequence ID" value="KAK7204693.1"/>
    <property type="molecule type" value="Genomic_DNA"/>
</dbReference>
<dbReference type="Proteomes" id="UP001498771">
    <property type="component" value="Unassembled WGS sequence"/>
</dbReference>
<name>A0ABR1F6I9_9ASCO</name>
<dbReference type="PANTHER" id="PTHR13799">
    <property type="entry name" value="NGG1 INTERACTING FACTOR 3"/>
    <property type="match status" value="1"/>
</dbReference>
<protein>
    <submittedName>
        <fullName evidence="2">GTP cyclohydrolase 1 type 2/Nif3</fullName>
    </submittedName>
</protein>
<evidence type="ECO:0000256" key="1">
    <source>
        <dbReference type="ARBA" id="ARBA00006964"/>
    </source>
</evidence>
<comment type="caution">
    <text evidence="2">The sequence shown here is derived from an EMBL/GenBank/DDBJ whole genome shotgun (WGS) entry which is preliminary data.</text>
</comment>
<dbReference type="Gene3D" id="3.40.1390.30">
    <property type="entry name" value="NIF3 (NGG1p interacting factor 3)-like"/>
    <property type="match status" value="1"/>
</dbReference>
<dbReference type="Pfam" id="PF01784">
    <property type="entry name" value="DUF34_NIF3"/>
    <property type="match status" value="1"/>
</dbReference>
<comment type="similarity">
    <text evidence="1">Belongs to the GTP cyclohydrolase I type 2/NIF3 family.</text>
</comment>
<dbReference type="GeneID" id="90038355"/>
<dbReference type="InterPro" id="IPR036069">
    <property type="entry name" value="DUF34/NIF3_sf"/>
</dbReference>
<gene>
    <name evidence="2" type="ORF">BZA70DRAFT_279781</name>
</gene>
<evidence type="ECO:0000313" key="3">
    <source>
        <dbReference type="Proteomes" id="UP001498771"/>
    </source>
</evidence>
<accession>A0ABR1F6I9</accession>